<keyword evidence="1" id="KW-0560">Oxidoreductase</keyword>
<dbReference type="PANTHER" id="PTHR22981">
    <property type="entry name" value="3-HYDROXYISOBUTYRATE DEHYDROGENASE-RELATED"/>
    <property type="match status" value="1"/>
</dbReference>
<gene>
    <name evidence="6" type="ORF">FXN65_13700</name>
</gene>
<accession>A0A5J6QQV3</accession>
<dbReference type="Pfam" id="PF14833">
    <property type="entry name" value="NAD_binding_11"/>
    <property type="match status" value="1"/>
</dbReference>
<evidence type="ECO:0000259" key="5">
    <source>
        <dbReference type="Pfam" id="PF14833"/>
    </source>
</evidence>
<dbReference type="InterPro" id="IPR036291">
    <property type="entry name" value="NAD(P)-bd_dom_sf"/>
</dbReference>
<feature type="domain" description="3-hydroxyisobutyrate dehydrogenase-like NAD-binding" evidence="5">
    <location>
        <begin position="168"/>
        <end position="288"/>
    </location>
</feature>
<evidence type="ECO:0000313" key="6">
    <source>
        <dbReference type="EMBL" id="QEY63066.1"/>
    </source>
</evidence>
<keyword evidence="2" id="KW-0520">NAD</keyword>
<dbReference type="GO" id="GO:0051287">
    <property type="term" value="F:NAD binding"/>
    <property type="evidence" value="ECO:0007669"/>
    <property type="project" value="InterPro"/>
</dbReference>
<evidence type="ECO:0000256" key="1">
    <source>
        <dbReference type="ARBA" id="ARBA00023002"/>
    </source>
</evidence>
<dbReference type="PANTHER" id="PTHR22981:SF7">
    <property type="entry name" value="3-HYDROXYISOBUTYRATE DEHYDROGENASE, MITOCHONDRIAL"/>
    <property type="match status" value="1"/>
</dbReference>
<dbReference type="GO" id="GO:0016616">
    <property type="term" value="F:oxidoreductase activity, acting on the CH-OH group of donors, NAD or NADP as acceptor"/>
    <property type="evidence" value="ECO:0007669"/>
    <property type="project" value="TreeGrafter"/>
</dbReference>
<dbReference type="Pfam" id="PF03446">
    <property type="entry name" value="NAD_binding_2"/>
    <property type="match status" value="1"/>
</dbReference>
<feature type="domain" description="6-phosphogluconate dehydrogenase NADP-binding" evidence="4">
    <location>
        <begin position="7"/>
        <end position="164"/>
    </location>
</feature>
<dbReference type="InterPro" id="IPR029154">
    <property type="entry name" value="HIBADH-like_NADP-bd"/>
</dbReference>
<dbReference type="KEGG" id="plal:FXN65_13700"/>
<evidence type="ECO:0000259" key="4">
    <source>
        <dbReference type="Pfam" id="PF03446"/>
    </source>
</evidence>
<keyword evidence="7" id="KW-1185">Reference proteome</keyword>
<evidence type="ECO:0000256" key="3">
    <source>
        <dbReference type="PIRSR" id="PIRSR000103-1"/>
    </source>
</evidence>
<evidence type="ECO:0000256" key="2">
    <source>
        <dbReference type="ARBA" id="ARBA00023027"/>
    </source>
</evidence>
<dbReference type="EMBL" id="CP043311">
    <property type="protein sequence ID" value="QEY63066.1"/>
    <property type="molecule type" value="Genomic_DNA"/>
</dbReference>
<protein>
    <submittedName>
        <fullName evidence="6">NAD(P)-dependent oxidoreductase</fullName>
    </submittedName>
</protein>
<dbReference type="RefSeq" id="WP_151133718.1">
    <property type="nucleotide sequence ID" value="NZ_CP043311.1"/>
</dbReference>
<dbReference type="SUPFAM" id="SSF51735">
    <property type="entry name" value="NAD(P)-binding Rossmann-fold domains"/>
    <property type="match status" value="1"/>
</dbReference>
<dbReference type="PIRSF" id="PIRSF000103">
    <property type="entry name" value="HIBADH"/>
    <property type="match status" value="1"/>
</dbReference>
<dbReference type="Proteomes" id="UP000327179">
    <property type="component" value="Chromosome"/>
</dbReference>
<dbReference type="Gene3D" id="3.40.50.720">
    <property type="entry name" value="NAD(P)-binding Rossmann-like Domain"/>
    <property type="match status" value="1"/>
</dbReference>
<dbReference type="InterPro" id="IPR006115">
    <property type="entry name" value="6PGDH_NADP-bd"/>
</dbReference>
<dbReference type="InterPro" id="IPR015815">
    <property type="entry name" value="HIBADH-related"/>
</dbReference>
<dbReference type="InterPro" id="IPR008927">
    <property type="entry name" value="6-PGluconate_DH-like_C_sf"/>
</dbReference>
<dbReference type="Gene3D" id="1.10.1040.10">
    <property type="entry name" value="N-(1-d-carboxylethyl)-l-norvaline Dehydrogenase, domain 2"/>
    <property type="match status" value="1"/>
</dbReference>
<name>A0A5J6QQV3_9GAMM</name>
<evidence type="ECO:0000313" key="7">
    <source>
        <dbReference type="Proteomes" id="UP000327179"/>
    </source>
</evidence>
<dbReference type="GO" id="GO:0050661">
    <property type="term" value="F:NADP binding"/>
    <property type="evidence" value="ECO:0007669"/>
    <property type="project" value="InterPro"/>
</dbReference>
<organism evidence="6 7">
    <name type="scientific">Metapseudomonas lalkuanensis</name>
    <dbReference type="NCBI Taxonomy" id="2604832"/>
    <lineage>
        <taxon>Bacteria</taxon>
        <taxon>Pseudomonadati</taxon>
        <taxon>Pseudomonadota</taxon>
        <taxon>Gammaproteobacteria</taxon>
        <taxon>Pseudomonadales</taxon>
        <taxon>Pseudomonadaceae</taxon>
        <taxon>Metapseudomonas</taxon>
    </lineage>
</organism>
<feature type="active site" evidence="3">
    <location>
        <position position="174"/>
    </location>
</feature>
<dbReference type="AlphaFoldDB" id="A0A5J6QQV3"/>
<sequence>MSHRFNLGWIGLGQMGAPMAERLLGEEVNLHVFDLDPEVMGAFVDKGAVAHASPQAVADAAEIVFACLPDPSVSERVAFGPDGVATGRKIRLYVETSTIGNGCIQAIGIELAKSGIVTIDGPISGGAPAAREGRLTMMVSGDPDAVAEVTPWLSRIGRQVTCLGPRLGQAQIMKLVNNMVMAANMVVASEGLSLGSKAGLDVVAMMEVLMTSTGSSRALTEILVRALHPGTDDFGAHLSIVQKDVSLGISEATALGISLPALDAVRGVWTAAAAGDLARQDLTCILRYIEQQAGTEVRAG</sequence>
<proteinExistence type="predicted"/>
<reference evidence="6 7" key="1">
    <citation type="submission" date="2019-08" db="EMBL/GenBank/DDBJ databases">
        <title>Whole-genome Sequencing of e-waste polymer degrading bacterium Pseudomonas sp. strain PE08.</title>
        <authorList>
            <person name="Kirdat K."/>
            <person name="Debbarma P."/>
            <person name="Narawade N."/>
            <person name="Suyal D."/>
            <person name="Thorat V."/>
            <person name="Shouche Y."/>
            <person name="Goel R."/>
            <person name="Yadav A."/>
        </authorList>
    </citation>
    <scope>NUCLEOTIDE SEQUENCE [LARGE SCALE GENOMIC DNA]</scope>
    <source>
        <strain evidence="6 7">PE08</strain>
    </source>
</reference>
<dbReference type="InterPro" id="IPR013328">
    <property type="entry name" value="6PGD_dom2"/>
</dbReference>
<dbReference type="SUPFAM" id="SSF48179">
    <property type="entry name" value="6-phosphogluconate dehydrogenase C-terminal domain-like"/>
    <property type="match status" value="1"/>
</dbReference>